<name>A0A0C3EME6_PILCF</name>
<evidence type="ECO:0000313" key="1">
    <source>
        <dbReference type="EMBL" id="KIM73755.1"/>
    </source>
</evidence>
<dbReference type="InParanoid" id="A0A0C3EME6"/>
<reference evidence="2" key="2">
    <citation type="submission" date="2015-01" db="EMBL/GenBank/DDBJ databases">
        <title>Evolutionary Origins and Diversification of the Mycorrhizal Mutualists.</title>
        <authorList>
            <consortium name="DOE Joint Genome Institute"/>
            <consortium name="Mycorrhizal Genomics Consortium"/>
            <person name="Kohler A."/>
            <person name="Kuo A."/>
            <person name="Nagy L.G."/>
            <person name="Floudas D."/>
            <person name="Copeland A."/>
            <person name="Barry K.W."/>
            <person name="Cichocki N."/>
            <person name="Veneault-Fourrey C."/>
            <person name="LaButti K."/>
            <person name="Lindquist E.A."/>
            <person name="Lipzen A."/>
            <person name="Lundell T."/>
            <person name="Morin E."/>
            <person name="Murat C."/>
            <person name="Riley R."/>
            <person name="Ohm R."/>
            <person name="Sun H."/>
            <person name="Tunlid A."/>
            <person name="Henrissat B."/>
            <person name="Grigoriev I.V."/>
            <person name="Hibbett D.S."/>
            <person name="Martin F."/>
        </authorList>
    </citation>
    <scope>NUCLEOTIDE SEQUENCE [LARGE SCALE GENOMIC DNA]</scope>
    <source>
        <strain evidence="2">F 1598</strain>
    </source>
</reference>
<accession>A0A0C3EME6</accession>
<organism evidence="1 2">
    <name type="scientific">Piloderma croceum (strain F 1598)</name>
    <dbReference type="NCBI Taxonomy" id="765440"/>
    <lineage>
        <taxon>Eukaryota</taxon>
        <taxon>Fungi</taxon>
        <taxon>Dikarya</taxon>
        <taxon>Basidiomycota</taxon>
        <taxon>Agaricomycotina</taxon>
        <taxon>Agaricomycetes</taxon>
        <taxon>Agaricomycetidae</taxon>
        <taxon>Atheliales</taxon>
        <taxon>Atheliaceae</taxon>
        <taxon>Piloderma</taxon>
    </lineage>
</organism>
<sequence length="127" mass="13991">MDKLLIGLHSSFAAIRTNLVLCTPKPLIKQITVALKEFEDNKTLRPSSAPIDSVIKDESTLYMNKEVKECVLNHHANIATEDIFSLTVAQLPAHDPLILALAEDHQVHTTIAGTCIFDASEDVPVEF</sequence>
<evidence type="ECO:0000313" key="2">
    <source>
        <dbReference type="Proteomes" id="UP000054166"/>
    </source>
</evidence>
<protein>
    <submittedName>
        <fullName evidence="1">Uncharacterized protein</fullName>
    </submittedName>
</protein>
<proteinExistence type="predicted"/>
<dbReference type="EMBL" id="KN833074">
    <property type="protein sequence ID" value="KIM73755.1"/>
    <property type="molecule type" value="Genomic_DNA"/>
</dbReference>
<dbReference type="Proteomes" id="UP000054166">
    <property type="component" value="Unassembled WGS sequence"/>
</dbReference>
<dbReference type="HOGENOM" id="CLU_123463_0_0_1"/>
<keyword evidence="2" id="KW-1185">Reference proteome</keyword>
<dbReference type="AlphaFoldDB" id="A0A0C3EME6"/>
<gene>
    <name evidence="1" type="ORF">PILCRDRAFT_14978</name>
</gene>
<reference evidence="1 2" key="1">
    <citation type="submission" date="2014-04" db="EMBL/GenBank/DDBJ databases">
        <authorList>
            <consortium name="DOE Joint Genome Institute"/>
            <person name="Kuo A."/>
            <person name="Tarkka M."/>
            <person name="Buscot F."/>
            <person name="Kohler A."/>
            <person name="Nagy L.G."/>
            <person name="Floudas D."/>
            <person name="Copeland A."/>
            <person name="Barry K.W."/>
            <person name="Cichocki N."/>
            <person name="Veneault-Fourrey C."/>
            <person name="LaButti K."/>
            <person name="Lindquist E.A."/>
            <person name="Lipzen A."/>
            <person name="Lundell T."/>
            <person name="Morin E."/>
            <person name="Murat C."/>
            <person name="Sun H."/>
            <person name="Tunlid A."/>
            <person name="Henrissat B."/>
            <person name="Grigoriev I.V."/>
            <person name="Hibbett D.S."/>
            <person name="Martin F."/>
            <person name="Nordberg H.P."/>
            <person name="Cantor M.N."/>
            <person name="Hua S.X."/>
        </authorList>
    </citation>
    <scope>NUCLEOTIDE SEQUENCE [LARGE SCALE GENOMIC DNA]</scope>
    <source>
        <strain evidence="1 2">F 1598</strain>
    </source>
</reference>